<feature type="transmembrane region" description="Helical" evidence="2">
    <location>
        <begin position="59"/>
        <end position="84"/>
    </location>
</feature>
<dbReference type="AlphaFoldDB" id="A0A3E3IAP0"/>
<keyword evidence="2" id="KW-0812">Transmembrane</keyword>
<evidence type="ECO:0000256" key="1">
    <source>
        <dbReference type="SAM" id="MobiDB-lite"/>
    </source>
</evidence>
<feature type="region of interest" description="Disordered" evidence="1">
    <location>
        <begin position="462"/>
        <end position="488"/>
    </location>
</feature>
<name>A0A3E3IAP0_9FIRM</name>
<dbReference type="PANTHER" id="PTHR20992">
    <property type="entry name" value="AT15442P-RELATED"/>
    <property type="match status" value="1"/>
</dbReference>
<reference evidence="3 6" key="1">
    <citation type="submission" date="2018-08" db="EMBL/GenBank/DDBJ databases">
        <title>A genome reference for cultivated species of the human gut microbiota.</title>
        <authorList>
            <person name="Zou Y."/>
            <person name="Xue W."/>
            <person name="Luo G."/>
        </authorList>
    </citation>
    <scope>NUCLEOTIDE SEQUENCE [LARGE SCALE GENOMIC DNA]</scope>
    <source>
        <strain evidence="4 6">AF26-4BH</strain>
        <strain evidence="3">TF05-5AC</strain>
    </source>
</reference>
<evidence type="ECO:0000256" key="2">
    <source>
        <dbReference type="SAM" id="Phobius"/>
    </source>
</evidence>
<feature type="transmembrane region" description="Helical" evidence="2">
    <location>
        <begin position="229"/>
        <end position="247"/>
    </location>
</feature>
<accession>A0A3E3IAP0</accession>
<dbReference type="PANTHER" id="PTHR20992:SF9">
    <property type="entry name" value="AT15442P-RELATED"/>
    <property type="match status" value="1"/>
</dbReference>
<keyword evidence="5" id="KW-1185">Reference proteome</keyword>
<evidence type="ECO:0000313" key="3">
    <source>
        <dbReference type="EMBL" id="RGE64148.1"/>
    </source>
</evidence>
<evidence type="ECO:0000313" key="4">
    <source>
        <dbReference type="EMBL" id="RGE73922.1"/>
    </source>
</evidence>
<feature type="transmembrane region" description="Helical" evidence="2">
    <location>
        <begin position="160"/>
        <end position="179"/>
    </location>
</feature>
<dbReference type="Pfam" id="PF04087">
    <property type="entry name" value="DUF389"/>
    <property type="match status" value="1"/>
</dbReference>
<sequence>MNQLRKILIDTFNLNTDCASQEEIADRIKSGGQLRGTNMCIMILAMFIASIGLNMNSTAVIIGAMLISPLMGGIMNIGYGIATYDMAYVRHAFMKLAFQVVFCVMVSTVYFMLSPITAPSNELLARTSPTIWDVLIAVFGGLAGIIGTTREEKVSNVIPGVAIATALMPPLCTAGYGIARHSWKFFGGAMYLFFINCFFICLSAVVVLKIMHVHAKQEISGKVLRKQKIYVMLVGIITVLPSVYLAYQMINTSAVNSQFSSFISKQFDFDETQVVSKSLDTQNGIIRVAVVGKRLDSATRDAIEQSLADYSQLKGMKLYLTQTEFTGGISKEEVENLINSEIAAGEEIQLDYEEKTKALSEKTELYWPAYAQFSFSASLKEQLMDELPLFYPQIKDLDCAALGGLDEEKKVVVEKYLLILQTDTPLDKAQLEKIEEWASRIIGQEVTASWRLLPGISENSVSANSISENSVPEENSAENPDAEEADEI</sequence>
<feature type="transmembrane region" description="Helical" evidence="2">
    <location>
        <begin position="36"/>
        <end position="53"/>
    </location>
</feature>
<feature type="transmembrane region" description="Helical" evidence="2">
    <location>
        <begin position="185"/>
        <end position="208"/>
    </location>
</feature>
<feature type="transmembrane region" description="Helical" evidence="2">
    <location>
        <begin position="96"/>
        <end position="118"/>
    </location>
</feature>
<feature type="transmembrane region" description="Helical" evidence="2">
    <location>
        <begin position="130"/>
        <end position="148"/>
    </location>
</feature>
<dbReference type="EMBL" id="QVLU01000002">
    <property type="protein sequence ID" value="RGE73922.1"/>
    <property type="molecule type" value="Genomic_DNA"/>
</dbReference>
<comment type="caution">
    <text evidence="3">The sequence shown here is derived from an EMBL/GenBank/DDBJ whole genome shotgun (WGS) entry which is preliminary data.</text>
</comment>
<dbReference type="EMBL" id="QVLV01000002">
    <property type="protein sequence ID" value="RGE64148.1"/>
    <property type="molecule type" value="Genomic_DNA"/>
</dbReference>
<proteinExistence type="predicted"/>
<dbReference type="Proteomes" id="UP000260812">
    <property type="component" value="Unassembled WGS sequence"/>
</dbReference>
<dbReference type="GeneID" id="97985971"/>
<keyword evidence="2" id="KW-1133">Transmembrane helix</keyword>
<protein>
    <submittedName>
        <fullName evidence="3">DUF389 domain-containing protein</fullName>
    </submittedName>
</protein>
<keyword evidence="2" id="KW-0472">Membrane</keyword>
<organism evidence="3 5">
    <name type="scientific">Eisenbergiella massiliensis</name>
    <dbReference type="NCBI Taxonomy" id="1720294"/>
    <lineage>
        <taxon>Bacteria</taxon>
        <taxon>Bacillati</taxon>
        <taxon>Bacillota</taxon>
        <taxon>Clostridia</taxon>
        <taxon>Lachnospirales</taxon>
        <taxon>Lachnospiraceae</taxon>
        <taxon>Eisenbergiella</taxon>
    </lineage>
</organism>
<feature type="compositionally biased region" description="Polar residues" evidence="1">
    <location>
        <begin position="462"/>
        <end position="473"/>
    </location>
</feature>
<gene>
    <name evidence="4" type="ORF">DWY69_02190</name>
    <name evidence="3" type="ORF">DXC51_03485</name>
</gene>
<dbReference type="OrthoDB" id="9790659at2"/>
<dbReference type="RefSeq" id="WP_025489799.1">
    <property type="nucleotide sequence ID" value="NZ_CALBAU010000224.1"/>
</dbReference>
<evidence type="ECO:0000313" key="5">
    <source>
        <dbReference type="Proteomes" id="UP000260812"/>
    </source>
</evidence>
<dbReference type="InterPro" id="IPR005240">
    <property type="entry name" value="DUF389"/>
</dbReference>
<dbReference type="GeneID" id="86053057"/>
<dbReference type="Proteomes" id="UP000261166">
    <property type="component" value="Unassembled WGS sequence"/>
</dbReference>
<evidence type="ECO:0000313" key="6">
    <source>
        <dbReference type="Proteomes" id="UP000261166"/>
    </source>
</evidence>